<protein>
    <submittedName>
        <fullName evidence="2">Uncharacterized protein</fullName>
    </submittedName>
</protein>
<reference evidence="2" key="2">
    <citation type="submission" date="2020-05" db="UniProtKB">
        <authorList>
            <consortium name="EnsemblMetazoa"/>
        </authorList>
    </citation>
    <scope>IDENTIFICATION</scope>
    <source>
        <strain evidence="2">IAEA</strain>
    </source>
</reference>
<name>A0A1A9W7E2_9MUSC</name>
<dbReference type="EnsemblMetazoa" id="GBRI008792-RA">
    <property type="protein sequence ID" value="GBRI008792-PA"/>
    <property type="gene ID" value="GBRI008792"/>
</dbReference>
<keyword evidence="1" id="KW-0812">Transmembrane</keyword>
<proteinExistence type="predicted"/>
<feature type="transmembrane region" description="Helical" evidence="1">
    <location>
        <begin position="57"/>
        <end position="83"/>
    </location>
</feature>
<evidence type="ECO:0000256" key="1">
    <source>
        <dbReference type="SAM" id="Phobius"/>
    </source>
</evidence>
<dbReference type="VEuPathDB" id="VectorBase:GBRI008792"/>
<dbReference type="AlphaFoldDB" id="A0A1A9W7E2"/>
<keyword evidence="3" id="KW-1185">Reference proteome</keyword>
<evidence type="ECO:0000313" key="2">
    <source>
        <dbReference type="EnsemblMetazoa" id="GBRI008792-PA"/>
    </source>
</evidence>
<dbReference type="Proteomes" id="UP000091820">
    <property type="component" value="Unassembled WGS sequence"/>
</dbReference>
<keyword evidence="1" id="KW-0472">Membrane</keyword>
<organism evidence="2 3">
    <name type="scientific">Glossina brevipalpis</name>
    <dbReference type="NCBI Taxonomy" id="37001"/>
    <lineage>
        <taxon>Eukaryota</taxon>
        <taxon>Metazoa</taxon>
        <taxon>Ecdysozoa</taxon>
        <taxon>Arthropoda</taxon>
        <taxon>Hexapoda</taxon>
        <taxon>Insecta</taxon>
        <taxon>Pterygota</taxon>
        <taxon>Neoptera</taxon>
        <taxon>Endopterygota</taxon>
        <taxon>Diptera</taxon>
        <taxon>Brachycera</taxon>
        <taxon>Muscomorpha</taxon>
        <taxon>Hippoboscoidea</taxon>
        <taxon>Glossinidae</taxon>
        <taxon>Glossina</taxon>
    </lineage>
</organism>
<sequence>MVVFECESLLQILVAVESSSVMSNTVGSRDAHWGCSYLRRRILQRLLSSEESSNSMVAVRVVVLAGSSLGFIFCSSTLFTVAIKHLSCTSCMAVTRGLLQFSSQCRNFSPCFMASRCSLS</sequence>
<evidence type="ECO:0000313" key="3">
    <source>
        <dbReference type="Proteomes" id="UP000091820"/>
    </source>
</evidence>
<keyword evidence="1" id="KW-1133">Transmembrane helix</keyword>
<reference evidence="3" key="1">
    <citation type="submission" date="2014-03" db="EMBL/GenBank/DDBJ databases">
        <authorList>
            <person name="Aksoy S."/>
            <person name="Warren W."/>
            <person name="Wilson R.K."/>
        </authorList>
    </citation>
    <scope>NUCLEOTIDE SEQUENCE [LARGE SCALE GENOMIC DNA]</scope>
    <source>
        <strain evidence="3">IAEA</strain>
    </source>
</reference>
<accession>A0A1A9W7E2</accession>